<keyword evidence="5" id="KW-1185">Reference proteome</keyword>
<dbReference type="InterPro" id="IPR023986">
    <property type="entry name" value="GlycosylTfrase_MSMEG0565"/>
</dbReference>
<feature type="domain" description="Glycosyl transferase family 1" evidence="2">
    <location>
        <begin position="193"/>
        <end position="358"/>
    </location>
</feature>
<dbReference type="PANTHER" id="PTHR46401">
    <property type="entry name" value="GLYCOSYLTRANSFERASE WBBK-RELATED"/>
    <property type="match status" value="1"/>
</dbReference>
<dbReference type="InterPro" id="IPR001296">
    <property type="entry name" value="Glyco_trans_1"/>
</dbReference>
<dbReference type="Proteomes" id="UP000032633">
    <property type="component" value="Chromosome"/>
</dbReference>
<dbReference type="OrthoDB" id="9797829at2"/>
<dbReference type="InterPro" id="IPR028098">
    <property type="entry name" value="Glyco_trans_4-like_N"/>
</dbReference>
<name>A0A0D5NQ79_9BACL</name>
<reference evidence="5" key="2">
    <citation type="submission" date="2015-03" db="EMBL/GenBank/DDBJ databases">
        <title>Genome sequence of Paenibacillus beijingensis strain DSM 24997T.</title>
        <authorList>
            <person name="Kwak Y."/>
            <person name="Shin J.-H."/>
        </authorList>
    </citation>
    <scope>NUCLEOTIDE SEQUENCE [LARGE SCALE GENOMIC DNA]</scope>
    <source>
        <strain evidence="5">DSM 24997</strain>
    </source>
</reference>
<feature type="domain" description="Glycosyltransferase subfamily 4-like N-terminal" evidence="3">
    <location>
        <begin position="14"/>
        <end position="174"/>
    </location>
</feature>
<dbReference type="NCBIfam" id="TIGR04047">
    <property type="entry name" value="MSMEG_0565_glyc"/>
    <property type="match status" value="1"/>
</dbReference>
<dbReference type="KEGG" id="pbj:VN24_25645"/>
<dbReference type="STRING" id="1126833.VN24_25645"/>
<dbReference type="HOGENOM" id="CLU_009583_27_6_9"/>
<gene>
    <name evidence="4" type="ORF">VN24_25645</name>
</gene>
<evidence type="ECO:0000313" key="5">
    <source>
        <dbReference type="Proteomes" id="UP000032633"/>
    </source>
</evidence>
<accession>A0A0D5NQ79</accession>
<dbReference type="EMBL" id="CP011058">
    <property type="protein sequence ID" value="AJY77325.1"/>
    <property type="molecule type" value="Genomic_DNA"/>
</dbReference>
<dbReference type="Gene3D" id="3.40.50.2000">
    <property type="entry name" value="Glycogen Phosphorylase B"/>
    <property type="match status" value="2"/>
</dbReference>
<dbReference type="GO" id="GO:0016757">
    <property type="term" value="F:glycosyltransferase activity"/>
    <property type="evidence" value="ECO:0007669"/>
    <property type="project" value="InterPro"/>
</dbReference>
<evidence type="ECO:0000256" key="1">
    <source>
        <dbReference type="ARBA" id="ARBA00022679"/>
    </source>
</evidence>
<dbReference type="GO" id="GO:0009103">
    <property type="term" value="P:lipopolysaccharide biosynthetic process"/>
    <property type="evidence" value="ECO:0007669"/>
    <property type="project" value="TreeGrafter"/>
</dbReference>
<reference evidence="4 5" key="1">
    <citation type="journal article" date="2015" name="J. Biotechnol.">
        <title>Complete genome sequence of Paenibacillus beijingensis 7188(T) (=DSM 24997(T)), a novel rhizobacterium from jujube garden soil.</title>
        <authorList>
            <person name="Kwak Y."/>
            <person name="Shin J.H."/>
        </authorList>
    </citation>
    <scope>NUCLEOTIDE SEQUENCE [LARGE SCALE GENOMIC DNA]</scope>
    <source>
        <strain evidence="4 5">DSM 24997</strain>
    </source>
</reference>
<dbReference type="RefSeq" id="WP_045672750.1">
    <property type="nucleotide sequence ID" value="NZ_CP011058.1"/>
</dbReference>
<evidence type="ECO:0000259" key="2">
    <source>
        <dbReference type="Pfam" id="PF00534"/>
    </source>
</evidence>
<evidence type="ECO:0000313" key="4">
    <source>
        <dbReference type="EMBL" id="AJY77325.1"/>
    </source>
</evidence>
<dbReference type="PANTHER" id="PTHR46401:SF2">
    <property type="entry name" value="GLYCOSYLTRANSFERASE WBBK-RELATED"/>
    <property type="match status" value="1"/>
</dbReference>
<dbReference type="PATRIC" id="fig|1126833.4.peg.5637"/>
<evidence type="ECO:0000259" key="3">
    <source>
        <dbReference type="Pfam" id="PF13439"/>
    </source>
</evidence>
<dbReference type="Pfam" id="PF13439">
    <property type="entry name" value="Glyco_transf_4"/>
    <property type="match status" value="1"/>
</dbReference>
<keyword evidence="1 4" id="KW-0808">Transferase</keyword>
<dbReference type="AlphaFoldDB" id="A0A0D5NQ79"/>
<organism evidence="4 5">
    <name type="scientific">Paenibacillus beijingensis</name>
    <dbReference type="NCBI Taxonomy" id="1126833"/>
    <lineage>
        <taxon>Bacteria</taxon>
        <taxon>Bacillati</taxon>
        <taxon>Bacillota</taxon>
        <taxon>Bacilli</taxon>
        <taxon>Bacillales</taxon>
        <taxon>Paenibacillaceae</taxon>
        <taxon>Paenibacillus</taxon>
    </lineage>
</organism>
<dbReference type="CDD" id="cd03801">
    <property type="entry name" value="GT4_PimA-like"/>
    <property type="match status" value="1"/>
</dbReference>
<proteinExistence type="predicted"/>
<sequence>MLNVALFTYNTKPRGGVVHTLALAEALCARGCSVTVFALGLGGSTQFYRPAAVPTQVFSFPPREDESLESRILRYIDTYTAGMEQEALDRFDIFHAQDCISANCLNRLQQKGLIPFFIRTVHHLDDFVTPSLVSCQQQSVVVPKALITVSQTWRQKLQQLYERSSAVIHNGVDDRFFQPDAASAALKTSLQLENNIVFLTLGGIEPRKNTIVTLQAFAEVKRQLPQAALIIAGGSTLFDYRPYRLEFDRILERLPSSVRGDIRIITAPDDATVQQLYQLSDVYLQPSLQEGWGLAVLEAMASGTPVVASSIDVFREFLTDGFNACFADPGDPTSVAAHMLQTVRDKELQKRLTTNGKQTAAEYSWLTAADRHIHFYRRILSDG</sequence>
<protein>
    <submittedName>
        <fullName evidence="4">Glycosyl transferase family 1</fullName>
    </submittedName>
</protein>
<dbReference type="Pfam" id="PF00534">
    <property type="entry name" value="Glycos_transf_1"/>
    <property type="match status" value="1"/>
</dbReference>
<dbReference type="SUPFAM" id="SSF53756">
    <property type="entry name" value="UDP-Glycosyltransferase/glycogen phosphorylase"/>
    <property type="match status" value="1"/>
</dbReference>